<dbReference type="EMBL" id="UOGF01000060">
    <property type="protein sequence ID" value="VAX30324.1"/>
    <property type="molecule type" value="Genomic_DNA"/>
</dbReference>
<name>A0A3B1D2A3_9ZZZZ</name>
<dbReference type="Pfam" id="PF13442">
    <property type="entry name" value="Cytochrome_CBB3"/>
    <property type="match status" value="1"/>
</dbReference>
<organism evidence="6">
    <name type="scientific">hydrothermal vent metagenome</name>
    <dbReference type="NCBI Taxonomy" id="652676"/>
    <lineage>
        <taxon>unclassified sequences</taxon>
        <taxon>metagenomes</taxon>
        <taxon>ecological metagenomes</taxon>
    </lineage>
</organism>
<dbReference type="GO" id="GO:0020037">
    <property type="term" value="F:heme binding"/>
    <property type="evidence" value="ECO:0007669"/>
    <property type="project" value="InterPro"/>
</dbReference>
<dbReference type="InterPro" id="IPR050597">
    <property type="entry name" value="Cytochrome_c_Oxidase_Subunit"/>
</dbReference>
<dbReference type="Gene3D" id="2.60.40.1190">
    <property type="match status" value="1"/>
</dbReference>
<proteinExistence type="predicted"/>
<evidence type="ECO:0000256" key="3">
    <source>
        <dbReference type="ARBA" id="ARBA00023004"/>
    </source>
</evidence>
<dbReference type="InterPro" id="IPR009056">
    <property type="entry name" value="Cyt_c-like_dom"/>
</dbReference>
<keyword evidence="1" id="KW-0349">Heme</keyword>
<dbReference type="Gene3D" id="1.10.760.10">
    <property type="entry name" value="Cytochrome c-like domain"/>
    <property type="match status" value="2"/>
</dbReference>
<feature type="transmembrane region" description="Helical" evidence="4">
    <location>
        <begin position="499"/>
        <end position="520"/>
    </location>
</feature>
<accession>A0A3B1D2A3</accession>
<evidence type="ECO:0000256" key="4">
    <source>
        <dbReference type="SAM" id="Phobius"/>
    </source>
</evidence>
<evidence type="ECO:0000256" key="1">
    <source>
        <dbReference type="ARBA" id="ARBA00022617"/>
    </source>
</evidence>
<feature type="domain" description="Cytochrome c" evidence="5">
    <location>
        <begin position="55"/>
        <end position="150"/>
    </location>
</feature>
<dbReference type="PROSITE" id="PS51007">
    <property type="entry name" value="CYTC"/>
    <property type="match status" value="2"/>
</dbReference>
<dbReference type="AlphaFoldDB" id="A0A3B1D2A3"/>
<dbReference type="PANTHER" id="PTHR33751">
    <property type="entry name" value="CBB3-TYPE CYTOCHROME C OXIDASE SUBUNIT FIXP"/>
    <property type="match status" value="1"/>
</dbReference>
<protein>
    <recommendedName>
        <fullName evidence="5">Cytochrome c domain-containing protein</fullName>
    </recommendedName>
</protein>
<feature type="domain" description="Cytochrome c" evidence="5">
    <location>
        <begin position="174"/>
        <end position="270"/>
    </location>
</feature>
<dbReference type="SUPFAM" id="SSF46626">
    <property type="entry name" value="Cytochrome c"/>
    <property type="match status" value="2"/>
</dbReference>
<reference evidence="6" key="1">
    <citation type="submission" date="2018-06" db="EMBL/GenBank/DDBJ databases">
        <authorList>
            <person name="Zhirakovskaya E."/>
        </authorList>
    </citation>
    <scope>NUCLEOTIDE SEQUENCE</scope>
</reference>
<dbReference type="InterPro" id="IPR036909">
    <property type="entry name" value="Cyt_c-like_dom_sf"/>
</dbReference>
<evidence type="ECO:0000259" key="5">
    <source>
        <dbReference type="PROSITE" id="PS51007"/>
    </source>
</evidence>
<keyword evidence="4" id="KW-1133">Transmembrane helix</keyword>
<dbReference type="GO" id="GO:0009055">
    <property type="term" value="F:electron transfer activity"/>
    <property type="evidence" value="ECO:0007669"/>
    <property type="project" value="InterPro"/>
</dbReference>
<keyword evidence="3" id="KW-0408">Iron</keyword>
<evidence type="ECO:0000256" key="2">
    <source>
        <dbReference type="ARBA" id="ARBA00022723"/>
    </source>
</evidence>
<sequence length="529" mass="59641">MLNSLLIKRWVRVFPFLLLMLVLLFGWAPLLLADEEHEDEAQTAGTAEKDELLTDDLAAGKMIYEKLCISCHGIEGDGDGPAADRFQPKPRSFKKAEYKYRTTPRGTLPTDDDLFRAITLGLPGTGMPAWADILSKKKTKQVIKYIKTFTDKWEKEEASPPVVTVGTVVPTSPESLERGKKQFTALGCTLCHGNEGRGDGPTASVLKNHRGDSVYPRNLNKNWLFRGGGKAEDIYMRVNTGINGTPMPSFAEKLDNEKSWDLANYIRSLSPEKKPDRGSLIKARPIEGSIPLDPDDPIWAEGASAWFPMMGQISFKKRLFTPSVTDITVKSIFNETEIAFLLVWDDRSKSKASKPSAAKKTFTDQVAIQFPEKLQPGGVKKPYFIMGDEKLGVNLWNWTSEDNRSFETNSYGIWNNSEVEQGESDIFAKGIYKNGQYRVVIKRPLQTSDKEKDIQFEKGVFYPIAFFAMDGTNGETGSQRSITPWYFVFMEPEEDKSVYYYPPVVILLVFGFEFILVRILRKNHKKSSA</sequence>
<gene>
    <name evidence="6" type="ORF">MNBD_NITROSPIRAE01-651</name>
</gene>
<keyword evidence="4" id="KW-0812">Transmembrane</keyword>
<keyword evidence="4" id="KW-0472">Membrane</keyword>
<dbReference type="Pfam" id="PF00034">
    <property type="entry name" value="Cytochrom_C"/>
    <property type="match status" value="1"/>
</dbReference>
<dbReference type="GO" id="GO:0046872">
    <property type="term" value="F:metal ion binding"/>
    <property type="evidence" value="ECO:0007669"/>
    <property type="project" value="UniProtKB-KW"/>
</dbReference>
<dbReference type="PANTHER" id="PTHR33751:SF1">
    <property type="entry name" value="CBB3-TYPE CYTOCHROME C OXIDASE SUBUNIT FIXP"/>
    <property type="match status" value="1"/>
</dbReference>
<evidence type="ECO:0000313" key="6">
    <source>
        <dbReference type="EMBL" id="VAX30324.1"/>
    </source>
</evidence>
<keyword evidence="2" id="KW-0479">Metal-binding</keyword>